<protein>
    <submittedName>
        <fullName evidence="3">HIGH-AFFINITY NITRATE TRANSPORTER 3.2</fullName>
    </submittedName>
</protein>
<evidence type="ECO:0000313" key="3">
    <source>
        <dbReference type="EMBL" id="KAJ6743915.1"/>
    </source>
</evidence>
<evidence type="ECO:0000256" key="2">
    <source>
        <dbReference type="SAM" id="SignalP"/>
    </source>
</evidence>
<feature type="signal peptide" evidence="2">
    <location>
        <begin position="1"/>
        <end position="23"/>
    </location>
</feature>
<dbReference type="PROSITE" id="PS51257">
    <property type="entry name" value="PROKAR_LIPOPROTEIN"/>
    <property type="match status" value="1"/>
</dbReference>
<dbReference type="EMBL" id="JAPFFK010000009">
    <property type="protein sequence ID" value="KAJ6743915.1"/>
    <property type="molecule type" value="Genomic_DNA"/>
</dbReference>
<dbReference type="GO" id="GO:0015112">
    <property type="term" value="F:nitrate transmembrane transporter activity"/>
    <property type="evidence" value="ECO:0007669"/>
    <property type="project" value="TreeGrafter"/>
</dbReference>
<sequence length="236" mass="25847">MATARALLVASLVLSCFLLPCYGTVLFSSLQGTLVVTASPTSQQVLKAGVDKITVTWGVNQTLPAGTDSSYKTIRVKLCYARISQVDRPWRKTVDLLKRTGLASTRSLLDRTAPPTEPPSPSTGLLRVTCRPPRTSYEPMLTTPMTKRWLSGKQQMQIRPPICSKSKQSVDATPQLISAPYASVFSPSFPCLVSSTTRRGRLTEENRAKDIVSQKGSIKYCSSGFHVYFLKPSVLC</sequence>
<dbReference type="Proteomes" id="UP001151532">
    <property type="component" value="Chromosome 19"/>
</dbReference>
<feature type="region of interest" description="Disordered" evidence="1">
    <location>
        <begin position="107"/>
        <end position="126"/>
    </location>
</feature>
<dbReference type="PANTHER" id="PTHR34806">
    <property type="entry name" value="HIGH-AFFINITY NITRATE TRANSPORTER 3.2"/>
    <property type="match status" value="1"/>
</dbReference>
<dbReference type="InterPro" id="IPR016605">
    <property type="entry name" value="Transptr_NO3_Nar2"/>
</dbReference>
<dbReference type="AlphaFoldDB" id="A0A9Q0V861"/>
<reference evidence="3" key="2">
    <citation type="journal article" date="2023" name="Int. J. Mol. Sci.">
        <title>De Novo Assembly and Annotation of 11 Diverse Shrub Willow (Salix) Genomes Reveals Novel Gene Organization in Sex-Linked Regions.</title>
        <authorList>
            <person name="Hyden B."/>
            <person name="Feng K."/>
            <person name="Yates T.B."/>
            <person name="Jawdy S."/>
            <person name="Cereghino C."/>
            <person name="Smart L.B."/>
            <person name="Muchero W."/>
        </authorList>
    </citation>
    <scope>NUCLEOTIDE SEQUENCE</scope>
    <source>
        <tissue evidence="3">Shoot tip</tissue>
    </source>
</reference>
<dbReference type="PANTHER" id="PTHR34806:SF1">
    <property type="entry name" value="HIGH-AFFINITY NITRATE TRANSPORTER 3.1"/>
    <property type="match status" value="1"/>
</dbReference>
<evidence type="ECO:0000313" key="4">
    <source>
        <dbReference type="Proteomes" id="UP001151532"/>
    </source>
</evidence>
<feature type="chain" id="PRO_5040515153" evidence="2">
    <location>
        <begin position="24"/>
        <end position="236"/>
    </location>
</feature>
<comment type="caution">
    <text evidence="3">The sequence shown here is derived from an EMBL/GenBank/DDBJ whole genome shotgun (WGS) entry which is preliminary data.</text>
</comment>
<dbReference type="Pfam" id="PF16974">
    <property type="entry name" value="NAR2"/>
    <property type="match status" value="1"/>
</dbReference>
<keyword evidence="2" id="KW-0732">Signal</keyword>
<keyword evidence="4" id="KW-1185">Reference proteome</keyword>
<dbReference type="GO" id="GO:0010167">
    <property type="term" value="P:response to nitrate"/>
    <property type="evidence" value="ECO:0007669"/>
    <property type="project" value="InterPro"/>
</dbReference>
<organism evidence="3 4">
    <name type="scientific">Salix purpurea</name>
    <name type="common">Purple osier willow</name>
    <dbReference type="NCBI Taxonomy" id="77065"/>
    <lineage>
        <taxon>Eukaryota</taxon>
        <taxon>Viridiplantae</taxon>
        <taxon>Streptophyta</taxon>
        <taxon>Embryophyta</taxon>
        <taxon>Tracheophyta</taxon>
        <taxon>Spermatophyta</taxon>
        <taxon>Magnoliopsida</taxon>
        <taxon>eudicotyledons</taxon>
        <taxon>Gunneridae</taxon>
        <taxon>Pentapetalae</taxon>
        <taxon>rosids</taxon>
        <taxon>fabids</taxon>
        <taxon>Malpighiales</taxon>
        <taxon>Salicaceae</taxon>
        <taxon>Saliceae</taxon>
        <taxon>Salix</taxon>
    </lineage>
</organism>
<gene>
    <name evidence="3" type="ORF">OIU79_030260</name>
</gene>
<name>A0A9Q0V861_SALPP</name>
<dbReference type="GO" id="GO:0005886">
    <property type="term" value="C:plasma membrane"/>
    <property type="evidence" value="ECO:0007669"/>
    <property type="project" value="TreeGrafter"/>
</dbReference>
<reference evidence="3" key="1">
    <citation type="submission" date="2022-11" db="EMBL/GenBank/DDBJ databases">
        <authorList>
            <person name="Hyden B.L."/>
            <person name="Feng K."/>
            <person name="Yates T."/>
            <person name="Jawdy S."/>
            <person name="Smart L.B."/>
            <person name="Muchero W."/>
        </authorList>
    </citation>
    <scope>NUCLEOTIDE SEQUENCE</scope>
    <source>
        <tissue evidence="3">Shoot tip</tissue>
    </source>
</reference>
<proteinExistence type="predicted"/>
<accession>A0A9Q0V861</accession>
<evidence type="ECO:0000256" key="1">
    <source>
        <dbReference type="SAM" id="MobiDB-lite"/>
    </source>
</evidence>